<organism evidence="8 9">
    <name type="scientific">Caenorhabditis elegans</name>
    <dbReference type="NCBI Taxonomy" id="6239"/>
    <lineage>
        <taxon>Eukaryota</taxon>
        <taxon>Metazoa</taxon>
        <taxon>Ecdysozoa</taxon>
        <taxon>Nematoda</taxon>
        <taxon>Chromadorea</taxon>
        <taxon>Rhabditida</taxon>
        <taxon>Rhabditina</taxon>
        <taxon>Rhabditomorpha</taxon>
        <taxon>Rhabditoidea</taxon>
        <taxon>Rhabditidae</taxon>
        <taxon>Peloderinae</taxon>
        <taxon>Caenorhabditis</taxon>
    </lineage>
</organism>
<dbReference type="PROSITE" id="PS00086">
    <property type="entry name" value="CYTOCHROME_P450"/>
    <property type="match status" value="1"/>
</dbReference>
<keyword evidence="9" id="KW-1185">Reference proteome</keyword>
<dbReference type="UCSC" id="B0213.16">
    <property type="organism name" value="c. elegans"/>
</dbReference>
<dbReference type="GO" id="GO:0005737">
    <property type="term" value="C:cytoplasm"/>
    <property type="evidence" value="ECO:0000318"/>
    <property type="project" value="GO_Central"/>
</dbReference>
<dbReference type="GO" id="GO:0020037">
    <property type="term" value="F:heme binding"/>
    <property type="evidence" value="ECO:0000318"/>
    <property type="project" value="GO_Central"/>
</dbReference>
<dbReference type="Bgee" id="WBGene00015045">
    <property type="expression patterns" value="Expressed in larva and 1 other cell type or tissue"/>
</dbReference>
<dbReference type="Reactome" id="R-CEL-9027307">
    <property type="pathway name" value="Biosynthesis of maresin-like SPMs"/>
</dbReference>
<dbReference type="Reactome" id="R-CEL-211981">
    <property type="pathway name" value="Xenobiotics"/>
</dbReference>
<proteinExistence type="inferred from homology"/>
<dbReference type="Reactome" id="R-CEL-211935">
    <property type="pathway name" value="Fatty acids"/>
</dbReference>
<evidence type="ECO:0000256" key="3">
    <source>
        <dbReference type="ARBA" id="ARBA00023004"/>
    </source>
</evidence>
<reference evidence="8 9" key="1">
    <citation type="journal article" date="1998" name="Science">
        <title>Genome sequence of the nematode C. elegans: a platform for investigating biology.</title>
        <authorList>
            <consortium name="The C. elegans sequencing consortium"/>
            <person name="Sulson J.E."/>
            <person name="Waterston R."/>
        </authorList>
    </citation>
    <scope>NUCLEOTIDE SEQUENCE [LARGE SCALE GENOMIC DNA]</scope>
    <source>
        <strain evidence="8 9">Bristol N2</strain>
    </source>
</reference>
<dbReference type="PIR" id="F89015">
    <property type="entry name" value="F89015"/>
</dbReference>
<dbReference type="RefSeq" id="NP_504104.1">
    <property type="nucleotide sequence ID" value="NM_071703.5"/>
</dbReference>
<name>O61204_CAEEL</name>
<dbReference type="InterPro" id="IPR050182">
    <property type="entry name" value="Cytochrome_P450_fam2"/>
</dbReference>
<keyword evidence="3 5" id="KW-0408">Iron</keyword>
<comment type="cofactor">
    <cofactor evidence="5">
        <name>heme</name>
        <dbReference type="ChEBI" id="CHEBI:30413"/>
    </cofactor>
</comment>
<evidence type="ECO:0000256" key="1">
    <source>
        <dbReference type="ARBA" id="ARBA00010617"/>
    </source>
</evidence>
<evidence type="ECO:0000256" key="5">
    <source>
        <dbReference type="PIRSR" id="PIRSR602401-1"/>
    </source>
</evidence>
<dbReference type="InterPro" id="IPR036396">
    <property type="entry name" value="Cyt_P450_sf"/>
</dbReference>
<dbReference type="PhylomeDB" id="O61204"/>
<dbReference type="Reactome" id="R-CEL-2142670">
    <property type="pathway name" value="Synthesis of epoxy (EET) and dihydroxyeicosatrienoic acids (DHET)"/>
</dbReference>
<dbReference type="OrthoDB" id="2789670at2759"/>
<dbReference type="FunCoup" id="O61204">
    <property type="interactions" value="26"/>
</dbReference>
<dbReference type="CTD" id="181852"/>
<dbReference type="Reactome" id="R-CEL-5423646">
    <property type="pathway name" value="Aflatoxin activation and detoxification"/>
</dbReference>
<dbReference type="SMR" id="O61204"/>
<dbReference type="STRING" id="6239.B0213.16.1"/>
<dbReference type="PRINTS" id="PR00463">
    <property type="entry name" value="EP450I"/>
</dbReference>
<dbReference type="CDD" id="cd20617">
    <property type="entry name" value="CYP1_2-like"/>
    <property type="match status" value="1"/>
</dbReference>
<feature type="signal peptide" evidence="7">
    <location>
        <begin position="1"/>
        <end position="16"/>
    </location>
</feature>
<evidence type="ECO:0000256" key="6">
    <source>
        <dbReference type="RuleBase" id="RU000461"/>
    </source>
</evidence>
<dbReference type="Reactome" id="R-CEL-211945">
    <property type="pathway name" value="Phase I - Functionalization of compounds"/>
</dbReference>
<keyword evidence="2 5" id="KW-0479">Metal-binding</keyword>
<protein>
    <submittedName>
        <fullName evidence="8">CYtochrome P450 family</fullName>
    </submittedName>
</protein>
<feature type="binding site" description="axial binding residue" evidence="5">
    <location>
        <position position="443"/>
    </location>
    <ligand>
        <name>heme</name>
        <dbReference type="ChEBI" id="CHEBI:30413"/>
    </ligand>
    <ligandPart>
        <name>Fe</name>
        <dbReference type="ChEBI" id="CHEBI:18248"/>
    </ligandPart>
</feature>
<dbReference type="GO" id="GO:0005506">
    <property type="term" value="F:iron ion binding"/>
    <property type="evidence" value="ECO:0007669"/>
    <property type="project" value="InterPro"/>
</dbReference>
<dbReference type="Reactome" id="R-CEL-211999">
    <property type="pathway name" value="CYP2E1 reactions"/>
</dbReference>
<keyword evidence="6" id="KW-0560">Oxidoreductase</keyword>
<dbReference type="OMA" id="WRQKKIF"/>
<keyword evidence="4 6" id="KW-0503">Monooxygenase</keyword>
<dbReference type="Reactome" id="R-CEL-2142816">
    <property type="pathway name" value="Synthesis of (16-20)-hydroxyeicosatetraenoic acids (HETE)"/>
</dbReference>
<dbReference type="Reactome" id="R-CEL-9753281">
    <property type="pathway name" value="Paracetamol ADME"/>
</dbReference>
<gene>
    <name evidence="10" type="primary">cyp-34a10</name>
    <name evidence="8" type="synonym">cyp-34A10</name>
    <name evidence="10" type="ORF">B0213.16</name>
    <name evidence="8" type="ORF">CELE_B0213.16</name>
</gene>
<dbReference type="WormBase" id="B0213.16">
    <property type="protein sequence ID" value="CE16786"/>
    <property type="gene ID" value="WBGene00015045"/>
    <property type="gene designation" value="cyp-34A10"/>
</dbReference>
<dbReference type="Proteomes" id="UP000001940">
    <property type="component" value="Chromosome V"/>
</dbReference>
<dbReference type="InterPro" id="IPR002401">
    <property type="entry name" value="Cyt_P450_E_grp-I"/>
</dbReference>
<sequence>MLIILLLVTFFAVATAYQWRKCQRLPKGPTPLPLIGNFHQFIYYGIKLGSAVAVYHEFEKTYGKVFTIWMGPLPSVYISDYDVAHESHIKRANIFSTRFAHGTTNYIREGRGIIAANGDFWQDHRRFALTTLRNFGLGRNLMEEKIMEEYNYRISDYKRTHLKNGAIEIHAGTFFDLLVGSIINQLLISERFEQGDQEFEKIKTSLALSLENFGIIDIFFPTAILDSPLMKWRQKKIFEPFDFIYEVSKRNLTKRMEAVKSGDHVIEDGGRDFVDAYILKIQKDENSGAPSTFNLETMIIDVFDLWQAGQETTSTTLTWAFCCLLNHPNVVKKLRAELMKLTGGNRHVGLNDRADTPYLNAVCNEVQRIASILNINLFRKIEQDTEIAGQPLASGCVVTTQMSMLHTDVEVYKNPTEFRPERFLENNTLEKKLIPFGIGKRSCPGESLARAELYLILSNVILDVEIEAVGSIPKILTSNPFGLLRRPPSYDIRFKPLKV</sequence>
<dbReference type="GO" id="GO:0006082">
    <property type="term" value="P:organic acid metabolic process"/>
    <property type="evidence" value="ECO:0000318"/>
    <property type="project" value="GO_Central"/>
</dbReference>
<accession>O61204</accession>
<dbReference type="InterPro" id="IPR017972">
    <property type="entry name" value="Cyt_P450_CS"/>
</dbReference>
<dbReference type="InterPro" id="IPR001128">
    <property type="entry name" value="Cyt_P450"/>
</dbReference>
<evidence type="ECO:0000313" key="10">
    <source>
        <dbReference type="WormBase" id="B0213.16"/>
    </source>
</evidence>
<feature type="chain" id="PRO_5004159022" evidence="7">
    <location>
        <begin position="17"/>
        <end position="499"/>
    </location>
</feature>
<dbReference type="InParanoid" id="O61204"/>
<dbReference type="FunFam" id="1.10.630.10:FF:000084">
    <property type="entry name" value="CYtochrome P450 family"/>
    <property type="match status" value="1"/>
</dbReference>
<keyword evidence="7" id="KW-0732">Signal</keyword>
<evidence type="ECO:0000256" key="4">
    <source>
        <dbReference type="ARBA" id="ARBA00023033"/>
    </source>
</evidence>
<dbReference type="HOGENOM" id="CLU_001570_22_3_1"/>
<dbReference type="GO" id="GO:0006805">
    <property type="term" value="P:xenobiotic metabolic process"/>
    <property type="evidence" value="ECO:0000318"/>
    <property type="project" value="GO_Central"/>
</dbReference>
<dbReference type="AGR" id="WB:WBGene00015045"/>
<dbReference type="PRINTS" id="PR00385">
    <property type="entry name" value="P450"/>
</dbReference>
<dbReference type="eggNOG" id="KOG0156">
    <property type="taxonomic scope" value="Eukaryota"/>
</dbReference>
<dbReference type="AlphaFoldDB" id="O61204"/>
<dbReference type="Reactome" id="R-CEL-211958">
    <property type="pathway name" value="Miscellaneous substrates"/>
</dbReference>
<evidence type="ECO:0000313" key="9">
    <source>
        <dbReference type="Proteomes" id="UP000001940"/>
    </source>
</evidence>
<dbReference type="PaxDb" id="6239-B0213.16"/>
<dbReference type="EMBL" id="BX284605">
    <property type="protein sequence ID" value="CCD61366.1"/>
    <property type="molecule type" value="Genomic_DNA"/>
</dbReference>
<dbReference type="GeneID" id="181852"/>
<evidence type="ECO:0000313" key="8">
    <source>
        <dbReference type="EMBL" id="CCD61366.1"/>
    </source>
</evidence>
<dbReference type="Reactome" id="R-CEL-9749641">
    <property type="pathway name" value="Aspirin ADME"/>
</dbReference>
<dbReference type="GO" id="GO:0016712">
    <property type="term" value="F:oxidoreductase activity, acting on paired donors, with incorporation or reduction of molecular oxygen, reduced flavin or flavoprotein as one donor, and incorporation of one atom of oxygen"/>
    <property type="evidence" value="ECO:0000318"/>
    <property type="project" value="GO_Central"/>
</dbReference>
<dbReference type="PANTHER" id="PTHR24300">
    <property type="entry name" value="CYTOCHROME P450 508A4-RELATED"/>
    <property type="match status" value="1"/>
</dbReference>
<dbReference type="PANTHER" id="PTHR24300:SF285">
    <property type="entry name" value="CYTOCHROME P450 FAMILY"/>
    <property type="match status" value="1"/>
</dbReference>
<evidence type="ECO:0000256" key="2">
    <source>
        <dbReference type="ARBA" id="ARBA00022723"/>
    </source>
</evidence>
<dbReference type="SUPFAM" id="SSF48264">
    <property type="entry name" value="Cytochrome P450"/>
    <property type="match status" value="1"/>
</dbReference>
<keyword evidence="5 6" id="KW-0349">Heme</keyword>
<comment type="similarity">
    <text evidence="1 6">Belongs to the cytochrome P450 family.</text>
</comment>
<dbReference type="Pfam" id="PF00067">
    <property type="entry name" value="p450"/>
    <property type="match status" value="1"/>
</dbReference>
<evidence type="ECO:0000256" key="7">
    <source>
        <dbReference type="SAM" id="SignalP"/>
    </source>
</evidence>
<dbReference type="KEGG" id="cel:CELE_B0213.16"/>
<dbReference type="Gene3D" id="1.10.630.10">
    <property type="entry name" value="Cytochrome P450"/>
    <property type="match status" value="1"/>
</dbReference>